<reference evidence="3" key="1">
    <citation type="journal article" date="2017" name="Front. Plant Sci.">
        <title>Climate Clever Clovers: New Paradigm to Reduce the Environmental Footprint of Ruminants by Breeding Low Methanogenic Forages Utilizing Haplotype Variation.</title>
        <authorList>
            <person name="Kaur P."/>
            <person name="Appels R."/>
            <person name="Bayer P.E."/>
            <person name="Keeble-Gagnere G."/>
            <person name="Wang J."/>
            <person name="Hirakawa H."/>
            <person name="Shirasawa K."/>
            <person name="Vercoe P."/>
            <person name="Stefanova K."/>
            <person name="Durmic Z."/>
            <person name="Nichols P."/>
            <person name="Revell C."/>
            <person name="Isobe S.N."/>
            <person name="Edwards D."/>
            <person name="Erskine W."/>
        </authorList>
    </citation>
    <scope>NUCLEOTIDE SEQUENCE [LARGE SCALE GENOMIC DNA]</scope>
    <source>
        <strain evidence="3">cv. Daliak</strain>
    </source>
</reference>
<dbReference type="Pfam" id="PF07734">
    <property type="entry name" value="FBA_1"/>
    <property type="match status" value="1"/>
</dbReference>
<dbReference type="InterPro" id="IPR011043">
    <property type="entry name" value="Gal_Oxase/kelch_b-propeller"/>
</dbReference>
<name>A0A2Z6ND24_TRISU</name>
<dbReference type="SUPFAM" id="SSF50965">
    <property type="entry name" value="Galactose oxidase, central domain"/>
    <property type="match status" value="1"/>
</dbReference>
<dbReference type="PANTHER" id="PTHR31672:SF13">
    <property type="entry name" value="F-BOX PROTEIN CPR30-LIKE"/>
    <property type="match status" value="1"/>
</dbReference>
<proteinExistence type="predicted"/>
<dbReference type="Gene3D" id="1.20.1280.50">
    <property type="match status" value="1"/>
</dbReference>
<dbReference type="InterPro" id="IPR036047">
    <property type="entry name" value="F-box-like_dom_sf"/>
</dbReference>
<dbReference type="Pfam" id="PF12937">
    <property type="entry name" value="F-box-like"/>
    <property type="match status" value="1"/>
</dbReference>
<sequence length="398" mass="45944">MNGKWVFVVKRTFVKKRTKVKRNNLCRGRRFTEKKTNPQLPHELIVQILLRLPVKSLTRFKCVCKSWFSLIFDPHFANSHFQITAAPHTSRILFISASPPHETLSIDFEASSLGDDTASVSLNPNFMPFQSYSHIEIKGSCRGFLLLRCKSQQNHRSIYLWNPSTGFHKKIPWSCNNLYFKFYGFGYDRSKDDYLLVSLSYDSVLSHLEIFSLRANAWKEIVGTTHLPFYSDVSCSSYPLVESLFNGAIHWMTIRHDIYVRVIVAFHLMERKLLEIPLPVDIDYDSTYCDSWVFKGFLSLWVVANITTVDIWVMKEYQVHSSWSKTLVLTTDFFHNIIPICCTKRGDIIGTDGITGLVVKYNNKGEFLEHNTYGNNAHGHLITYTESLLSLHSDSEQA</sequence>
<organism evidence="2 3">
    <name type="scientific">Trifolium subterraneum</name>
    <name type="common">Subterranean clover</name>
    <dbReference type="NCBI Taxonomy" id="3900"/>
    <lineage>
        <taxon>Eukaryota</taxon>
        <taxon>Viridiplantae</taxon>
        <taxon>Streptophyta</taxon>
        <taxon>Embryophyta</taxon>
        <taxon>Tracheophyta</taxon>
        <taxon>Spermatophyta</taxon>
        <taxon>Magnoliopsida</taxon>
        <taxon>eudicotyledons</taxon>
        <taxon>Gunneridae</taxon>
        <taxon>Pentapetalae</taxon>
        <taxon>rosids</taxon>
        <taxon>fabids</taxon>
        <taxon>Fabales</taxon>
        <taxon>Fabaceae</taxon>
        <taxon>Papilionoideae</taxon>
        <taxon>50 kb inversion clade</taxon>
        <taxon>NPAAA clade</taxon>
        <taxon>Hologalegina</taxon>
        <taxon>IRL clade</taxon>
        <taxon>Trifolieae</taxon>
        <taxon>Trifolium</taxon>
    </lineage>
</organism>
<dbReference type="CDD" id="cd22157">
    <property type="entry name" value="F-box_AtFBW1-like"/>
    <property type="match status" value="1"/>
</dbReference>
<dbReference type="SMART" id="SM00256">
    <property type="entry name" value="FBOX"/>
    <property type="match status" value="1"/>
</dbReference>
<dbReference type="InterPro" id="IPR050796">
    <property type="entry name" value="SCF_F-box_component"/>
</dbReference>
<protein>
    <recommendedName>
        <fullName evidence="1">F-box domain-containing protein</fullName>
    </recommendedName>
</protein>
<keyword evidence="3" id="KW-1185">Reference proteome</keyword>
<dbReference type="SUPFAM" id="SSF81383">
    <property type="entry name" value="F-box domain"/>
    <property type="match status" value="1"/>
</dbReference>
<gene>
    <name evidence="2" type="ORF">TSUD_196760</name>
</gene>
<evidence type="ECO:0000313" key="2">
    <source>
        <dbReference type="EMBL" id="GAU41606.1"/>
    </source>
</evidence>
<evidence type="ECO:0000313" key="3">
    <source>
        <dbReference type="Proteomes" id="UP000242715"/>
    </source>
</evidence>
<dbReference type="OrthoDB" id="1152154at2759"/>
<evidence type="ECO:0000259" key="1">
    <source>
        <dbReference type="PROSITE" id="PS50181"/>
    </source>
</evidence>
<dbReference type="Proteomes" id="UP000242715">
    <property type="component" value="Unassembled WGS sequence"/>
</dbReference>
<dbReference type="PROSITE" id="PS50181">
    <property type="entry name" value="FBOX"/>
    <property type="match status" value="1"/>
</dbReference>
<accession>A0A2Z6ND24</accession>
<dbReference type="NCBIfam" id="TIGR01640">
    <property type="entry name" value="F_box_assoc_1"/>
    <property type="match status" value="1"/>
</dbReference>
<dbReference type="InterPro" id="IPR017451">
    <property type="entry name" value="F-box-assoc_interact_dom"/>
</dbReference>
<dbReference type="AlphaFoldDB" id="A0A2Z6ND24"/>
<dbReference type="InterPro" id="IPR006527">
    <property type="entry name" value="F-box-assoc_dom_typ1"/>
</dbReference>
<dbReference type="PANTHER" id="PTHR31672">
    <property type="entry name" value="BNACNNG10540D PROTEIN"/>
    <property type="match status" value="1"/>
</dbReference>
<dbReference type="EMBL" id="DF973871">
    <property type="protein sequence ID" value="GAU41606.1"/>
    <property type="molecule type" value="Genomic_DNA"/>
</dbReference>
<dbReference type="InterPro" id="IPR001810">
    <property type="entry name" value="F-box_dom"/>
</dbReference>
<feature type="domain" description="F-box" evidence="1">
    <location>
        <begin position="34"/>
        <end position="84"/>
    </location>
</feature>